<comment type="caution">
    <text evidence="1">The sequence shown here is derived from an EMBL/GenBank/DDBJ whole genome shotgun (WGS) entry which is preliminary data.</text>
</comment>
<reference evidence="1" key="1">
    <citation type="submission" date="2018-01" db="EMBL/GenBank/DDBJ databases">
        <authorList>
            <person name="Krukenberg V."/>
        </authorList>
    </citation>
    <scope>NUCLEOTIDE SEQUENCE</scope>
    <source>
        <strain evidence="1">E20ANME2</strain>
    </source>
</reference>
<organism evidence="1 2">
    <name type="scientific">Candidatus Methanogaster sp</name>
    <dbReference type="NCBI Taxonomy" id="3386292"/>
    <lineage>
        <taxon>Archaea</taxon>
        <taxon>Methanobacteriati</taxon>
        <taxon>Methanobacteriota</taxon>
        <taxon>Stenosarchaea group</taxon>
        <taxon>Methanomicrobia</taxon>
        <taxon>Methanosarcinales</taxon>
        <taxon>ANME-2 cluster</taxon>
        <taxon>Candidatus Methanogasteraceae</taxon>
        <taxon>Candidatus Methanogaster</taxon>
    </lineage>
</organism>
<proteinExistence type="predicted"/>
<gene>
    <name evidence="1" type="ORF">C4B59_11820</name>
</gene>
<name>A0AC61L0T4_9EURY</name>
<protein>
    <submittedName>
        <fullName evidence="1">Uncharacterized protein</fullName>
    </submittedName>
</protein>
<accession>A0AC61L0T4</accession>
<dbReference type="Proteomes" id="UP000248329">
    <property type="component" value="Unassembled WGS sequence"/>
</dbReference>
<sequence>MWSRRTLAIGIVLLVALAVSARPAVVTALKEAAPVATTPVIATSTDETAASATGAGNRIEKTPVATMPATEEVKNENHT</sequence>
<evidence type="ECO:0000313" key="2">
    <source>
        <dbReference type="Proteomes" id="UP000248329"/>
    </source>
</evidence>
<evidence type="ECO:0000313" key="1">
    <source>
        <dbReference type="EMBL" id="PXF59187.1"/>
    </source>
</evidence>
<dbReference type="EMBL" id="PQXF01000027">
    <property type="protein sequence ID" value="PXF59187.1"/>
    <property type="molecule type" value="Genomic_DNA"/>
</dbReference>